<accession>A0A6A6QZD8</accession>
<evidence type="ECO:0000313" key="2">
    <source>
        <dbReference type="Proteomes" id="UP000799750"/>
    </source>
</evidence>
<dbReference type="EMBL" id="MU004186">
    <property type="protein sequence ID" value="KAF2497462.1"/>
    <property type="molecule type" value="Genomic_DNA"/>
</dbReference>
<keyword evidence="2" id="KW-1185">Reference proteome</keyword>
<dbReference type="Proteomes" id="UP000799750">
    <property type="component" value="Unassembled WGS sequence"/>
</dbReference>
<sequence>MSQPRAAPVSAGCYAFVSSVMTKYPETSPVGKTDMLIQEEATISGAAARYQYCSMLAVRSSPWGVVPVRSDSHLERSEPITALDTAWGRDAQRSAASFLGQLVVKINTVAFGDTKKEASNR</sequence>
<reference evidence="1" key="1">
    <citation type="journal article" date="2020" name="Stud. Mycol.">
        <title>101 Dothideomycetes genomes: a test case for predicting lifestyles and emergence of pathogens.</title>
        <authorList>
            <person name="Haridas S."/>
            <person name="Albert R."/>
            <person name="Binder M."/>
            <person name="Bloem J."/>
            <person name="Labutti K."/>
            <person name="Salamov A."/>
            <person name="Andreopoulos B."/>
            <person name="Baker S."/>
            <person name="Barry K."/>
            <person name="Bills G."/>
            <person name="Bluhm B."/>
            <person name="Cannon C."/>
            <person name="Castanera R."/>
            <person name="Culley D."/>
            <person name="Daum C."/>
            <person name="Ezra D."/>
            <person name="Gonzalez J."/>
            <person name="Henrissat B."/>
            <person name="Kuo A."/>
            <person name="Liang C."/>
            <person name="Lipzen A."/>
            <person name="Lutzoni F."/>
            <person name="Magnuson J."/>
            <person name="Mondo S."/>
            <person name="Nolan M."/>
            <person name="Ohm R."/>
            <person name="Pangilinan J."/>
            <person name="Park H.-J."/>
            <person name="Ramirez L."/>
            <person name="Alfaro M."/>
            <person name="Sun H."/>
            <person name="Tritt A."/>
            <person name="Yoshinaga Y."/>
            <person name="Zwiers L.-H."/>
            <person name="Turgeon B."/>
            <person name="Goodwin S."/>
            <person name="Spatafora J."/>
            <person name="Crous P."/>
            <person name="Grigoriev I."/>
        </authorList>
    </citation>
    <scope>NUCLEOTIDE SEQUENCE</scope>
    <source>
        <strain evidence="1">CBS 269.34</strain>
    </source>
</reference>
<organism evidence="1 2">
    <name type="scientific">Lophium mytilinum</name>
    <dbReference type="NCBI Taxonomy" id="390894"/>
    <lineage>
        <taxon>Eukaryota</taxon>
        <taxon>Fungi</taxon>
        <taxon>Dikarya</taxon>
        <taxon>Ascomycota</taxon>
        <taxon>Pezizomycotina</taxon>
        <taxon>Dothideomycetes</taxon>
        <taxon>Pleosporomycetidae</taxon>
        <taxon>Mytilinidiales</taxon>
        <taxon>Mytilinidiaceae</taxon>
        <taxon>Lophium</taxon>
    </lineage>
</organism>
<dbReference type="AlphaFoldDB" id="A0A6A6QZD8"/>
<protein>
    <submittedName>
        <fullName evidence="1">Uncharacterized protein</fullName>
    </submittedName>
</protein>
<evidence type="ECO:0000313" key="1">
    <source>
        <dbReference type="EMBL" id="KAF2497462.1"/>
    </source>
</evidence>
<name>A0A6A6QZD8_9PEZI</name>
<proteinExistence type="predicted"/>
<gene>
    <name evidence="1" type="ORF">BU16DRAFT_537118</name>
</gene>